<dbReference type="Gene3D" id="3.30.310.170">
    <property type="entry name" value="Outer membrane protein assembly factor BamC"/>
    <property type="match status" value="1"/>
</dbReference>
<dbReference type="STRING" id="1123397.SAMN05660831_02580"/>
<evidence type="ECO:0008006" key="4">
    <source>
        <dbReference type="Google" id="ProtNLM"/>
    </source>
</evidence>
<dbReference type="InterPro" id="IPR042268">
    <property type="entry name" value="BamC_C"/>
</dbReference>
<name>A0A1I1W6K6_9GAMM</name>
<dbReference type="RefSeq" id="WP_093429190.1">
    <property type="nucleotide sequence ID" value="NZ_FOMJ01000012.1"/>
</dbReference>
<evidence type="ECO:0000313" key="3">
    <source>
        <dbReference type="Proteomes" id="UP000198611"/>
    </source>
</evidence>
<organism evidence="2 3">
    <name type="scientific">Thiohalospira halophila DSM 15071</name>
    <dbReference type="NCBI Taxonomy" id="1123397"/>
    <lineage>
        <taxon>Bacteria</taxon>
        <taxon>Pseudomonadati</taxon>
        <taxon>Pseudomonadota</taxon>
        <taxon>Gammaproteobacteria</taxon>
        <taxon>Thiohalospirales</taxon>
        <taxon>Thiohalospiraceae</taxon>
        <taxon>Thiohalospira</taxon>
    </lineage>
</organism>
<feature type="compositionally biased region" description="Basic and acidic residues" evidence="1">
    <location>
        <begin position="77"/>
        <end position="99"/>
    </location>
</feature>
<sequence>MFRILPLLMLVVATLVTACGGDRRLTEHTKAEPAPPLDLPAGLERPEAESEYELLQVARAEKLDAEAVRQLQLPPEPRGEPADDTADRADGPRLTAEEPPRLRIDDDRAAVWSRLTAALAAGGFTVIQRDRVERVIRIREVEGGAEDGEGERRLVLEGSEPVFLRVTDADGNPLTTDETRRILGILGDRL</sequence>
<evidence type="ECO:0000313" key="2">
    <source>
        <dbReference type="EMBL" id="SFD90744.1"/>
    </source>
</evidence>
<proteinExistence type="predicted"/>
<reference evidence="2 3" key="1">
    <citation type="submission" date="2016-10" db="EMBL/GenBank/DDBJ databases">
        <authorList>
            <person name="de Groot N.N."/>
        </authorList>
    </citation>
    <scope>NUCLEOTIDE SEQUENCE [LARGE SCALE GENOMIC DNA]</scope>
    <source>
        <strain evidence="2 3">HL3</strain>
    </source>
</reference>
<evidence type="ECO:0000256" key="1">
    <source>
        <dbReference type="SAM" id="MobiDB-lite"/>
    </source>
</evidence>
<feature type="region of interest" description="Disordered" evidence="1">
    <location>
        <begin position="70"/>
        <end position="99"/>
    </location>
</feature>
<keyword evidence="3" id="KW-1185">Reference proteome</keyword>
<dbReference type="PROSITE" id="PS51257">
    <property type="entry name" value="PROKAR_LIPOPROTEIN"/>
    <property type="match status" value="1"/>
</dbReference>
<accession>A0A1I1W6K6</accession>
<protein>
    <recommendedName>
        <fullName evidence="4">Beta-barrel assembly machine subunit BamC</fullName>
    </recommendedName>
</protein>
<dbReference type="AlphaFoldDB" id="A0A1I1W6K6"/>
<dbReference type="EMBL" id="FOMJ01000012">
    <property type="protein sequence ID" value="SFD90744.1"/>
    <property type="molecule type" value="Genomic_DNA"/>
</dbReference>
<gene>
    <name evidence="2" type="ORF">SAMN05660831_02580</name>
</gene>
<dbReference type="Proteomes" id="UP000198611">
    <property type="component" value="Unassembled WGS sequence"/>
</dbReference>